<comment type="caution">
    <text evidence="10">The sequence shown here is derived from an EMBL/GenBank/DDBJ whole genome shotgun (WGS) entry which is preliminary data.</text>
</comment>
<sequence length="176" mass="19454">MKDVMIGLGSNMETKLAYLNQALAKINSLDQVAVKQVSKVYQTEPVGYKDQDDFYNMVAGLEIEPGKPPLDLLEDLLAIEADLDRKRTIKNGPRTIDLDVLLVEGQEIDHPKLQVPHPRLQDRAFVLVPLAELDPNYLVPGIDKTVADLLASLNQTDLAGVEALGQLTDLLEDREA</sequence>
<name>K9E701_9LACT</name>
<proteinExistence type="predicted"/>
<dbReference type="Gene3D" id="3.30.70.560">
    <property type="entry name" value="7,8-Dihydro-6-hydroxymethylpterin-pyrophosphokinase HPPK"/>
    <property type="match status" value="1"/>
</dbReference>
<dbReference type="GO" id="GO:0003848">
    <property type="term" value="F:2-amino-4-hydroxy-6-hydroxymethyldihydropteridine diphosphokinase activity"/>
    <property type="evidence" value="ECO:0007669"/>
    <property type="project" value="UniProtKB-EC"/>
</dbReference>
<dbReference type="Proteomes" id="UP000009875">
    <property type="component" value="Unassembled WGS sequence"/>
</dbReference>
<dbReference type="eggNOG" id="COG0801">
    <property type="taxonomic scope" value="Bacteria"/>
</dbReference>
<dbReference type="STRING" id="883081.HMPREF9698_01532"/>
<evidence type="ECO:0000256" key="3">
    <source>
        <dbReference type="ARBA" id="ARBA00013253"/>
    </source>
</evidence>
<organism evidence="10 11">
    <name type="scientific">Alloiococcus otitis ATCC 51267</name>
    <dbReference type="NCBI Taxonomy" id="883081"/>
    <lineage>
        <taxon>Bacteria</taxon>
        <taxon>Bacillati</taxon>
        <taxon>Bacillota</taxon>
        <taxon>Bacilli</taxon>
        <taxon>Lactobacillales</taxon>
        <taxon>Carnobacteriaceae</taxon>
        <taxon>Alloiococcus</taxon>
    </lineage>
</organism>
<dbReference type="AlphaFoldDB" id="K9E701"/>
<dbReference type="CDD" id="cd00483">
    <property type="entry name" value="HPPK"/>
    <property type="match status" value="1"/>
</dbReference>
<gene>
    <name evidence="10" type="ORF">HMPREF9698_01532</name>
</gene>
<evidence type="ECO:0000256" key="5">
    <source>
        <dbReference type="ARBA" id="ARBA00022741"/>
    </source>
</evidence>
<dbReference type="InterPro" id="IPR000550">
    <property type="entry name" value="Hppk"/>
</dbReference>
<dbReference type="GO" id="GO:0005524">
    <property type="term" value="F:ATP binding"/>
    <property type="evidence" value="ECO:0007669"/>
    <property type="project" value="UniProtKB-KW"/>
</dbReference>
<evidence type="ECO:0000259" key="9">
    <source>
        <dbReference type="PROSITE" id="PS00794"/>
    </source>
</evidence>
<dbReference type="RefSeq" id="WP_003779067.1">
    <property type="nucleotide sequence ID" value="NZ_JH992962.1"/>
</dbReference>
<dbReference type="Pfam" id="PF01288">
    <property type="entry name" value="HPPK"/>
    <property type="match status" value="1"/>
</dbReference>
<dbReference type="NCBIfam" id="TIGR01498">
    <property type="entry name" value="folK"/>
    <property type="match status" value="1"/>
</dbReference>
<evidence type="ECO:0000256" key="6">
    <source>
        <dbReference type="ARBA" id="ARBA00022777"/>
    </source>
</evidence>
<keyword evidence="6 10" id="KW-0418">Kinase</keyword>
<evidence type="ECO:0000256" key="7">
    <source>
        <dbReference type="ARBA" id="ARBA00022840"/>
    </source>
</evidence>
<dbReference type="InterPro" id="IPR035907">
    <property type="entry name" value="Hppk_sf"/>
</dbReference>
<feature type="domain" description="7,8-dihydro-6-hydroxymethylpterin-pyrophosphokinase" evidence="9">
    <location>
        <begin position="90"/>
        <end position="101"/>
    </location>
</feature>
<dbReference type="GO" id="GO:0016301">
    <property type="term" value="F:kinase activity"/>
    <property type="evidence" value="ECO:0007669"/>
    <property type="project" value="UniProtKB-KW"/>
</dbReference>
<dbReference type="PANTHER" id="PTHR43071:SF1">
    <property type="entry name" value="2-AMINO-4-HYDROXY-6-HYDROXYMETHYLDIHYDROPTERIDINE PYROPHOSPHOKINASE"/>
    <property type="match status" value="1"/>
</dbReference>
<evidence type="ECO:0000256" key="1">
    <source>
        <dbReference type="ARBA" id="ARBA00000198"/>
    </source>
</evidence>
<keyword evidence="7" id="KW-0067">ATP-binding</keyword>
<dbReference type="PATRIC" id="fig|883081.3.peg.1537"/>
<dbReference type="OrthoDB" id="9808041at2"/>
<reference evidence="10 11" key="1">
    <citation type="submission" date="2012-09" db="EMBL/GenBank/DDBJ databases">
        <title>The Genome Sequence of Alloiococcus otitis ATCC 51267.</title>
        <authorList>
            <consortium name="The Broad Institute Genome Sequencing Platform"/>
            <person name="Earl A."/>
            <person name="Ward D."/>
            <person name="Feldgarden M."/>
            <person name="Gevers D."/>
            <person name="Huys G."/>
            <person name="Walker B."/>
            <person name="Young S.K."/>
            <person name="Zeng Q."/>
            <person name="Gargeya S."/>
            <person name="Fitzgerald M."/>
            <person name="Haas B."/>
            <person name="Abouelleil A."/>
            <person name="Alvarado L."/>
            <person name="Arachchi H.M."/>
            <person name="Berlin A.M."/>
            <person name="Chapman S.B."/>
            <person name="Goldberg J."/>
            <person name="Griggs A."/>
            <person name="Gujja S."/>
            <person name="Hansen M."/>
            <person name="Howarth C."/>
            <person name="Imamovic A."/>
            <person name="Larimer J."/>
            <person name="McCowen C."/>
            <person name="Montmayeur A."/>
            <person name="Murphy C."/>
            <person name="Neiman D."/>
            <person name="Pearson M."/>
            <person name="Priest M."/>
            <person name="Roberts A."/>
            <person name="Saif S."/>
            <person name="Shea T."/>
            <person name="Sisk P."/>
            <person name="Sykes S."/>
            <person name="Wortman J."/>
            <person name="Nusbaum C."/>
            <person name="Birren B."/>
        </authorList>
    </citation>
    <scope>NUCLEOTIDE SEQUENCE [LARGE SCALE GENOMIC DNA]</scope>
    <source>
        <strain evidence="10 11">ATCC 51267</strain>
    </source>
</reference>
<dbReference type="SUPFAM" id="SSF55083">
    <property type="entry name" value="6-hydroxymethyl-7,8-dihydropterin pyrophosphokinase, HPPK"/>
    <property type="match status" value="1"/>
</dbReference>
<evidence type="ECO:0000256" key="8">
    <source>
        <dbReference type="ARBA" id="ARBA00022909"/>
    </source>
</evidence>
<dbReference type="HOGENOM" id="CLU_097916_1_2_9"/>
<keyword evidence="5" id="KW-0547">Nucleotide-binding</keyword>
<dbReference type="PROSITE" id="PS00794">
    <property type="entry name" value="HPPK"/>
    <property type="match status" value="1"/>
</dbReference>
<dbReference type="GO" id="GO:0046654">
    <property type="term" value="P:tetrahydrofolate biosynthetic process"/>
    <property type="evidence" value="ECO:0007669"/>
    <property type="project" value="UniProtKB-UniPathway"/>
</dbReference>
<keyword evidence="8" id="KW-0289">Folate biosynthesis</keyword>
<protein>
    <recommendedName>
        <fullName evidence="3">2-amino-4-hydroxy-6-hydroxymethyldihydropteridine diphosphokinase</fullName>
        <ecNumber evidence="3">2.7.6.3</ecNumber>
    </recommendedName>
</protein>
<evidence type="ECO:0000256" key="4">
    <source>
        <dbReference type="ARBA" id="ARBA00022679"/>
    </source>
</evidence>
<dbReference type="PANTHER" id="PTHR43071">
    <property type="entry name" value="2-AMINO-4-HYDROXY-6-HYDROXYMETHYLDIHYDROPTERIDINE PYROPHOSPHOKINASE"/>
    <property type="match status" value="1"/>
</dbReference>
<comment type="catalytic activity">
    <reaction evidence="1">
        <text>6-hydroxymethyl-7,8-dihydropterin + ATP = (7,8-dihydropterin-6-yl)methyl diphosphate + AMP + H(+)</text>
        <dbReference type="Rhea" id="RHEA:11412"/>
        <dbReference type="ChEBI" id="CHEBI:15378"/>
        <dbReference type="ChEBI" id="CHEBI:30616"/>
        <dbReference type="ChEBI" id="CHEBI:44841"/>
        <dbReference type="ChEBI" id="CHEBI:72950"/>
        <dbReference type="ChEBI" id="CHEBI:456215"/>
        <dbReference type="EC" id="2.7.6.3"/>
    </reaction>
</comment>
<evidence type="ECO:0000256" key="2">
    <source>
        <dbReference type="ARBA" id="ARBA00005051"/>
    </source>
</evidence>
<evidence type="ECO:0000313" key="10">
    <source>
        <dbReference type="EMBL" id="EKU92929.1"/>
    </source>
</evidence>
<dbReference type="GO" id="GO:0046656">
    <property type="term" value="P:folic acid biosynthetic process"/>
    <property type="evidence" value="ECO:0007669"/>
    <property type="project" value="UniProtKB-KW"/>
</dbReference>
<dbReference type="UniPathway" id="UPA00077">
    <property type="reaction ID" value="UER00155"/>
</dbReference>
<accession>K9E701</accession>
<comment type="pathway">
    <text evidence="2">Cofactor biosynthesis; tetrahydrofolate biosynthesis; 2-amino-4-hydroxy-6-hydroxymethyl-7,8-dihydropteridine diphosphate from 7,8-dihydroneopterin triphosphate: step 4/4.</text>
</comment>
<dbReference type="EMBL" id="AGXA01000031">
    <property type="protein sequence ID" value="EKU92929.1"/>
    <property type="molecule type" value="Genomic_DNA"/>
</dbReference>
<evidence type="ECO:0000313" key="11">
    <source>
        <dbReference type="Proteomes" id="UP000009875"/>
    </source>
</evidence>
<dbReference type="EC" id="2.7.6.3" evidence="3"/>
<keyword evidence="4" id="KW-0808">Transferase</keyword>
<keyword evidence="11" id="KW-1185">Reference proteome</keyword>